<evidence type="ECO:0000256" key="4">
    <source>
        <dbReference type="ARBA" id="ARBA00022827"/>
    </source>
</evidence>
<dbReference type="PRINTS" id="PR00368">
    <property type="entry name" value="FADPNR"/>
</dbReference>
<evidence type="ECO:0000256" key="1">
    <source>
        <dbReference type="ARBA" id="ARBA00001974"/>
    </source>
</evidence>
<accession>A0A0G7ZMT7</accession>
<keyword evidence="6" id="KW-0676">Redox-active center</keyword>
<keyword evidence="5" id="KW-0560">Oxidoreductase</keyword>
<evidence type="ECO:0000259" key="7">
    <source>
        <dbReference type="Pfam" id="PF02852"/>
    </source>
</evidence>
<feature type="domain" description="FAD/NAD(P)-binding" evidence="8">
    <location>
        <begin position="3"/>
        <end position="314"/>
    </location>
</feature>
<dbReference type="EMBL" id="CWGI01000001">
    <property type="protein sequence ID" value="CRX36913.1"/>
    <property type="molecule type" value="Genomic_DNA"/>
</dbReference>
<dbReference type="PRINTS" id="PR00411">
    <property type="entry name" value="PNDRDTASEI"/>
</dbReference>
<proteinExistence type="inferred from homology"/>
<dbReference type="Proteomes" id="UP000242141">
    <property type="component" value="Unassembled WGS sequence"/>
</dbReference>
<keyword evidence="10" id="KW-1185">Reference proteome</keyword>
<dbReference type="GO" id="GO:0016491">
    <property type="term" value="F:oxidoreductase activity"/>
    <property type="evidence" value="ECO:0007669"/>
    <property type="project" value="UniProtKB-KW"/>
</dbReference>
<gene>
    <name evidence="9" type="ORF">HEPPS_01120</name>
</gene>
<evidence type="ECO:0000313" key="10">
    <source>
        <dbReference type="Proteomes" id="UP000242141"/>
    </source>
</evidence>
<evidence type="ECO:0000256" key="6">
    <source>
        <dbReference type="ARBA" id="ARBA00023284"/>
    </source>
</evidence>
<sequence length="454" mass="51422">MKKKVVFLGVNHAGTVAISTLLDNNSEDFEVIAIEKNDNCSFLGCGIALWISDVVKDPEGLFYSSKAKLEEKGAKIYLKHEVTNVDFKNKKVYFKDLKDGKKLEVYYDKLVISIGSKPFVPKFKTSKFEDWTNVITVKTYDNAKWIIDYLQRKDVKKVAIIGAGYIGVELAEAVRMYGKDTIMIDAMQRILQRYYDKEFTDLMTKRMEKEGIKIELDVLVQDLEGKNNKVTTIKTNKKDIVTDFVIFAIGALPNTDLFRDSELKFLKNGAIITNKHQETNIKDVYAIGDCATIYNSVTNEVDYIALASNAVRTGKSAAYNILGKDEKIEGAQGSNAISIYGLNMVSTGLNTEAAKRLGFEIGESYVESEQKPAFMNEPHKVRLKVVYDQKTRRILGAQMSSTYDISMGIHMFSLAISKKTTIDELKYLDFFFLPRFNQPFNYINDAGFKAKRQN</sequence>
<protein>
    <submittedName>
        <fullName evidence="9">| / putative NADH oxidase / 398108:399469 Reverse</fullName>
    </submittedName>
</protein>
<dbReference type="Pfam" id="PF02852">
    <property type="entry name" value="Pyr_redox_dim"/>
    <property type="match status" value="1"/>
</dbReference>
<dbReference type="SUPFAM" id="SSF55424">
    <property type="entry name" value="FAD/NAD-linked reductases, dimerisation (C-terminal) domain"/>
    <property type="match status" value="1"/>
</dbReference>
<dbReference type="InterPro" id="IPR004099">
    <property type="entry name" value="Pyr_nucl-diS_OxRdtase_dimer"/>
</dbReference>
<dbReference type="InterPro" id="IPR023753">
    <property type="entry name" value="FAD/NAD-binding_dom"/>
</dbReference>
<evidence type="ECO:0000256" key="5">
    <source>
        <dbReference type="ARBA" id="ARBA00023002"/>
    </source>
</evidence>
<keyword evidence="4" id="KW-0274">FAD</keyword>
<dbReference type="Gene3D" id="3.50.50.60">
    <property type="entry name" value="FAD/NAD(P)-binding domain"/>
    <property type="match status" value="2"/>
</dbReference>
<dbReference type="AlphaFoldDB" id="A0A0G7ZMT7"/>
<evidence type="ECO:0000313" key="9">
    <source>
        <dbReference type="EMBL" id="CRX36913.1"/>
    </source>
</evidence>
<feature type="domain" description="Pyridine nucleotide-disulphide oxidoreductase dimerisation" evidence="7">
    <location>
        <begin position="342"/>
        <end position="437"/>
    </location>
</feature>
<dbReference type="InterPro" id="IPR016156">
    <property type="entry name" value="FAD/NAD-linked_Rdtase_dimer_sf"/>
</dbReference>
<dbReference type="PANTHER" id="PTHR43429">
    <property type="entry name" value="PYRIDINE NUCLEOTIDE-DISULFIDE OXIDOREDUCTASE DOMAIN-CONTAINING"/>
    <property type="match status" value="1"/>
</dbReference>
<dbReference type="InterPro" id="IPR036188">
    <property type="entry name" value="FAD/NAD-bd_sf"/>
</dbReference>
<evidence type="ECO:0000256" key="2">
    <source>
        <dbReference type="ARBA" id="ARBA00009130"/>
    </source>
</evidence>
<reference evidence="10" key="1">
    <citation type="submission" date="2015-05" db="EMBL/GenBank/DDBJ databases">
        <authorList>
            <person name="Collingro A."/>
        </authorList>
    </citation>
    <scope>NUCLEOTIDE SEQUENCE [LARGE SCALE GENOMIC DNA]</scope>
    <source>
        <strain evidence="10">Ps</strain>
    </source>
</reference>
<comment type="similarity">
    <text evidence="2">Belongs to the class-III pyridine nucleotide-disulfide oxidoreductase family.</text>
</comment>
<evidence type="ECO:0000256" key="3">
    <source>
        <dbReference type="ARBA" id="ARBA00022630"/>
    </source>
</evidence>
<dbReference type="InterPro" id="IPR050260">
    <property type="entry name" value="FAD-bd_OxRdtase"/>
</dbReference>
<dbReference type="Pfam" id="PF07992">
    <property type="entry name" value="Pyr_redox_2"/>
    <property type="match status" value="1"/>
</dbReference>
<dbReference type="PANTHER" id="PTHR43429:SF1">
    <property type="entry name" value="NAD(P)H SULFUR OXIDOREDUCTASE (COA-DEPENDENT)"/>
    <property type="match status" value="1"/>
</dbReference>
<evidence type="ECO:0000259" key="8">
    <source>
        <dbReference type="Pfam" id="PF07992"/>
    </source>
</evidence>
<comment type="cofactor">
    <cofactor evidence="1">
        <name>FAD</name>
        <dbReference type="ChEBI" id="CHEBI:57692"/>
    </cofactor>
</comment>
<dbReference type="Gene3D" id="3.30.390.30">
    <property type="match status" value="1"/>
</dbReference>
<keyword evidence="3" id="KW-0285">Flavoprotein</keyword>
<organism evidence="9 10">
    <name type="scientific">Candidatus Hepatoplasma crinochetorum</name>
    <dbReference type="NCBI Taxonomy" id="295596"/>
    <lineage>
        <taxon>Bacteria</taxon>
        <taxon>Bacillati</taxon>
        <taxon>Mycoplasmatota</taxon>
        <taxon>Mollicutes</taxon>
        <taxon>Candidatus Hepatoplasmataceae</taxon>
        <taxon>Candidatus Hepatoplasma</taxon>
    </lineage>
</organism>
<name>A0A0G7ZMT7_9MOLU</name>
<dbReference type="SUPFAM" id="SSF51905">
    <property type="entry name" value="FAD/NAD(P)-binding domain"/>
    <property type="match status" value="2"/>
</dbReference>